<evidence type="ECO:0000256" key="2">
    <source>
        <dbReference type="PROSITE-ProRule" id="PRU00068"/>
    </source>
</evidence>
<accession>A0AAN8IDM7</accession>
<evidence type="ECO:0000313" key="5">
    <source>
        <dbReference type="Proteomes" id="UP001331761"/>
    </source>
</evidence>
<dbReference type="SMART" id="SM00050">
    <property type="entry name" value="DISIN"/>
    <property type="match status" value="1"/>
</dbReference>
<dbReference type="Pfam" id="PF00200">
    <property type="entry name" value="Disintegrin"/>
    <property type="match status" value="1"/>
</dbReference>
<dbReference type="SUPFAM" id="SSF57552">
    <property type="entry name" value="Blood coagulation inhibitor (disintegrin)"/>
    <property type="match status" value="1"/>
</dbReference>
<dbReference type="GO" id="GO:0004222">
    <property type="term" value="F:metalloendopeptidase activity"/>
    <property type="evidence" value="ECO:0007669"/>
    <property type="project" value="TreeGrafter"/>
</dbReference>
<name>A0AAN8IDM7_TRICO</name>
<dbReference type="EMBL" id="WIXE01018771">
    <property type="protein sequence ID" value="KAK5970649.1"/>
    <property type="molecule type" value="Genomic_DNA"/>
</dbReference>
<comment type="caution">
    <text evidence="4">The sequence shown here is derived from an EMBL/GenBank/DDBJ whole genome shotgun (WGS) entry which is preliminary data.</text>
</comment>
<keyword evidence="1" id="KW-1015">Disulfide bond</keyword>
<dbReference type="GO" id="GO:0005886">
    <property type="term" value="C:plasma membrane"/>
    <property type="evidence" value="ECO:0007669"/>
    <property type="project" value="TreeGrafter"/>
</dbReference>
<dbReference type="PANTHER" id="PTHR45702:SF6">
    <property type="entry name" value="DISINTEGRIN AND METALLOPROTEINASE DOMAIN-CONTAINING PROTEIN 17"/>
    <property type="match status" value="1"/>
</dbReference>
<dbReference type="InterPro" id="IPR036436">
    <property type="entry name" value="Disintegrin_dom_sf"/>
</dbReference>
<dbReference type="GO" id="GO:0006509">
    <property type="term" value="P:membrane protein ectodomain proteolysis"/>
    <property type="evidence" value="ECO:0007669"/>
    <property type="project" value="TreeGrafter"/>
</dbReference>
<dbReference type="Gene3D" id="4.10.70.10">
    <property type="entry name" value="Disintegrin domain"/>
    <property type="match status" value="1"/>
</dbReference>
<proteinExistence type="predicted"/>
<evidence type="ECO:0000313" key="4">
    <source>
        <dbReference type="EMBL" id="KAK5970649.1"/>
    </source>
</evidence>
<evidence type="ECO:0000256" key="1">
    <source>
        <dbReference type="ARBA" id="ARBA00023157"/>
    </source>
</evidence>
<evidence type="ECO:0000259" key="3">
    <source>
        <dbReference type="PROSITE" id="PS50214"/>
    </source>
</evidence>
<dbReference type="GO" id="GO:0007219">
    <property type="term" value="P:Notch signaling pathway"/>
    <property type="evidence" value="ECO:0007669"/>
    <property type="project" value="TreeGrafter"/>
</dbReference>
<reference evidence="4 5" key="1">
    <citation type="submission" date="2019-10" db="EMBL/GenBank/DDBJ databases">
        <title>Assembly and Annotation for the nematode Trichostrongylus colubriformis.</title>
        <authorList>
            <person name="Martin J."/>
        </authorList>
    </citation>
    <scope>NUCLEOTIDE SEQUENCE [LARGE SCALE GENOMIC DNA]</scope>
    <source>
        <strain evidence="4">G859</strain>
        <tissue evidence="4">Whole worm</tissue>
    </source>
</reference>
<dbReference type="AlphaFoldDB" id="A0AAN8IDM7"/>
<dbReference type="FunFam" id="4.10.70.10:FF:000003">
    <property type="entry name" value="Disintegrin and metalloproteinase domain-containing protein 17"/>
    <property type="match status" value="1"/>
</dbReference>
<protein>
    <recommendedName>
        <fullName evidence="3">Disintegrin domain-containing protein</fullName>
    </recommendedName>
</protein>
<dbReference type="PROSITE" id="PS50214">
    <property type="entry name" value="DISINTEGRIN_2"/>
    <property type="match status" value="1"/>
</dbReference>
<gene>
    <name evidence="4" type="ORF">GCK32_021290</name>
</gene>
<comment type="caution">
    <text evidence="2">Lacks conserved residue(s) required for the propagation of feature annotation.</text>
</comment>
<organism evidence="4 5">
    <name type="scientific">Trichostrongylus colubriformis</name>
    <name type="common">Black scour worm</name>
    <dbReference type="NCBI Taxonomy" id="6319"/>
    <lineage>
        <taxon>Eukaryota</taxon>
        <taxon>Metazoa</taxon>
        <taxon>Ecdysozoa</taxon>
        <taxon>Nematoda</taxon>
        <taxon>Chromadorea</taxon>
        <taxon>Rhabditida</taxon>
        <taxon>Rhabditina</taxon>
        <taxon>Rhabditomorpha</taxon>
        <taxon>Strongyloidea</taxon>
        <taxon>Trichostrongylidae</taxon>
        <taxon>Trichostrongylus</taxon>
    </lineage>
</organism>
<sequence length="129" mass="13786">MESVVHKFRLYDLGSSKCCTTECRLTPSAQCSPHNQPCCNTTCSYHPADHVCLPGDPLQCKASSYCTGNSGECPSAPAIPNGSPCIEEGECQDGVCLPYCERQSIAKKSCICEEGTSEITMRESLGKGP</sequence>
<dbReference type="InterPro" id="IPR051489">
    <property type="entry name" value="ADAM_Metalloproteinase"/>
</dbReference>
<dbReference type="InterPro" id="IPR001762">
    <property type="entry name" value="Disintegrin_dom"/>
</dbReference>
<feature type="domain" description="Disintegrin" evidence="3">
    <location>
        <begin position="15"/>
        <end position="81"/>
    </location>
</feature>
<dbReference type="Proteomes" id="UP001331761">
    <property type="component" value="Unassembled WGS sequence"/>
</dbReference>
<dbReference type="PANTHER" id="PTHR45702">
    <property type="entry name" value="ADAM10/ADAM17 METALLOPEPTIDASE FAMILY MEMBER"/>
    <property type="match status" value="1"/>
</dbReference>
<keyword evidence="5" id="KW-1185">Reference proteome</keyword>